<dbReference type="Proteomes" id="UP000054560">
    <property type="component" value="Unassembled WGS sequence"/>
</dbReference>
<dbReference type="PANTHER" id="PTHR13047">
    <property type="entry name" value="PRE-MRNA CLEAVAGE FACTOR IM, 25KD SUBUNIT"/>
    <property type="match status" value="1"/>
</dbReference>
<sequence>PSGELHPGEGEIEGCKRILTECLSPENGDGAIEWEVADILSNWYRPNFEISRYPYCPAHITKPKEHTIVMLIQLPEFGTFAVPKNYKLVAAPLFELYESSGTYGYTIASLPLVLSRFTFVPVNSEPTPPSTADSPAAIEPPAAVEAETVTAE</sequence>
<evidence type="ECO:0000313" key="1">
    <source>
        <dbReference type="EMBL" id="KNC77934.1"/>
    </source>
</evidence>
<dbReference type="eggNOG" id="KOG1689">
    <property type="taxonomic scope" value="Eukaryota"/>
</dbReference>
<evidence type="ECO:0008006" key="3">
    <source>
        <dbReference type="Google" id="ProtNLM"/>
    </source>
</evidence>
<dbReference type="Gene3D" id="3.90.79.10">
    <property type="entry name" value="Nucleoside Triphosphate Pyrophosphohydrolase"/>
    <property type="match status" value="1"/>
</dbReference>
<proteinExistence type="predicted"/>
<dbReference type="GO" id="GO:0005849">
    <property type="term" value="C:mRNA cleavage factor complex"/>
    <property type="evidence" value="ECO:0007669"/>
    <property type="project" value="InterPro"/>
</dbReference>
<dbReference type="GO" id="GO:0003729">
    <property type="term" value="F:mRNA binding"/>
    <property type="evidence" value="ECO:0007669"/>
    <property type="project" value="InterPro"/>
</dbReference>
<organism evidence="1 2">
    <name type="scientific">Sphaeroforma arctica JP610</name>
    <dbReference type="NCBI Taxonomy" id="667725"/>
    <lineage>
        <taxon>Eukaryota</taxon>
        <taxon>Ichthyosporea</taxon>
        <taxon>Ichthyophonida</taxon>
        <taxon>Sphaeroforma</taxon>
    </lineage>
</organism>
<keyword evidence="2" id="KW-1185">Reference proteome</keyword>
<dbReference type="GeneID" id="25910120"/>
<name>A0A0L0FMD2_9EUKA</name>
<dbReference type="RefSeq" id="XP_014151836.1">
    <property type="nucleotide sequence ID" value="XM_014296361.1"/>
</dbReference>
<dbReference type="OrthoDB" id="277288at2759"/>
<dbReference type="Pfam" id="PF13869">
    <property type="entry name" value="NUDIX_2"/>
    <property type="match status" value="1"/>
</dbReference>
<evidence type="ECO:0000313" key="2">
    <source>
        <dbReference type="Proteomes" id="UP000054560"/>
    </source>
</evidence>
<accession>A0A0L0FMD2</accession>
<dbReference type="AlphaFoldDB" id="A0A0L0FMD2"/>
<feature type="non-terminal residue" evidence="1">
    <location>
        <position position="1"/>
    </location>
</feature>
<dbReference type="EMBL" id="KQ242597">
    <property type="protein sequence ID" value="KNC77934.1"/>
    <property type="molecule type" value="Genomic_DNA"/>
</dbReference>
<dbReference type="InterPro" id="IPR016706">
    <property type="entry name" value="Cleav_polyA_spec_factor_su5"/>
</dbReference>
<dbReference type="STRING" id="667725.A0A0L0FMD2"/>
<gene>
    <name evidence="1" type="ORF">SARC_09616</name>
</gene>
<reference evidence="1 2" key="1">
    <citation type="submission" date="2011-02" db="EMBL/GenBank/DDBJ databases">
        <title>The Genome Sequence of Sphaeroforma arctica JP610.</title>
        <authorList>
            <consortium name="The Broad Institute Genome Sequencing Platform"/>
            <person name="Russ C."/>
            <person name="Cuomo C."/>
            <person name="Young S.K."/>
            <person name="Zeng Q."/>
            <person name="Gargeya S."/>
            <person name="Alvarado L."/>
            <person name="Berlin A."/>
            <person name="Chapman S.B."/>
            <person name="Chen Z."/>
            <person name="Freedman E."/>
            <person name="Gellesch M."/>
            <person name="Goldberg J."/>
            <person name="Griggs A."/>
            <person name="Gujja S."/>
            <person name="Heilman E."/>
            <person name="Heiman D."/>
            <person name="Howarth C."/>
            <person name="Mehta T."/>
            <person name="Neiman D."/>
            <person name="Pearson M."/>
            <person name="Roberts A."/>
            <person name="Saif S."/>
            <person name="Shea T."/>
            <person name="Shenoy N."/>
            <person name="Sisk P."/>
            <person name="Stolte C."/>
            <person name="Sykes S."/>
            <person name="White J."/>
            <person name="Yandava C."/>
            <person name="Burger G."/>
            <person name="Gray M.W."/>
            <person name="Holland P.W.H."/>
            <person name="King N."/>
            <person name="Lang F.B.F."/>
            <person name="Roger A.J."/>
            <person name="Ruiz-Trillo I."/>
            <person name="Haas B."/>
            <person name="Nusbaum C."/>
            <person name="Birren B."/>
        </authorList>
    </citation>
    <scope>NUCLEOTIDE SEQUENCE [LARGE SCALE GENOMIC DNA]</scope>
    <source>
        <strain evidence="1 2">JP610</strain>
    </source>
</reference>
<protein>
    <recommendedName>
        <fullName evidence="3">Cleavage and polyadenylation specificity factor subunit 5</fullName>
    </recommendedName>
</protein>
<dbReference type="GO" id="GO:0031124">
    <property type="term" value="P:mRNA 3'-end processing"/>
    <property type="evidence" value="ECO:0007669"/>
    <property type="project" value="InterPro"/>
</dbReference>